<keyword evidence="8" id="KW-1185">Reference proteome</keyword>
<evidence type="ECO:0000256" key="3">
    <source>
        <dbReference type="ARBA" id="ARBA00022603"/>
    </source>
</evidence>
<dbReference type="Proteomes" id="UP000604737">
    <property type="component" value="Unassembled WGS sequence"/>
</dbReference>
<keyword evidence="4" id="KW-0808">Transferase</keyword>
<dbReference type="RefSeq" id="WP_189461540.1">
    <property type="nucleotide sequence ID" value="NZ_BMYO01000007.1"/>
</dbReference>
<evidence type="ECO:0000256" key="1">
    <source>
        <dbReference type="ARBA" id="ARBA00022490"/>
    </source>
</evidence>
<keyword evidence="1" id="KW-0963">Cytoplasm</keyword>
<keyword evidence="5" id="KW-0949">S-adenosyl-L-methionine</keyword>
<evidence type="ECO:0000259" key="6">
    <source>
        <dbReference type="Pfam" id="PF00590"/>
    </source>
</evidence>
<dbReference type="InterPro" id="IPR014776">
    <property type="entry name" value="4pyrrole_Mease_sub2"/>
</dbReference>
<dbReference type="PIRSF" id="PIRSF005917">
    <property type="entry name" value="MTase_YraL"/>
    <property type="match status" value="1"/>
</dbReference>
<dbReference type="InterPro" id="IPR014777">
    <property type="entry name" value="4pyrrole_Mease_sub1"/>
</dbReference>
<dbReference type="Gene3D" id="3.30.950.10">
    <property type="entry name" value="Methyltransferase, Cobalt-precorrin-4 Transmethylase, Domain 2"/>
    <property type="match status" value="1"/>
</dbReference>
<name>A0ABQ3H2K6_9NEIS</name>
<dbReference type="InterPro" id="IPR008189">
    <property type="entry name" value="rRNA_ssu_MeTfrase_I"/>
</dbReference>
<comment type="caution">
    <text evidence="7">The sequence shown here is derived from an EMBL/GenBank/DDBJ whole genome shotgun (WGS) entry which is preliminary data.</text>
</comment>
<dbReference type="CDD" id="cd11649">
    <property type="entry name" value="RsmI_like"/>
    <property type="match status" value="1"/>
</dbReference>
<gene>
    <name evidence="7" type="ORF">GCM10007350_28280</name>
</gene>
<dbReference type="InterPro" id="IPR000878">
    <property type="entry name" value="4pyrrol_Mease"/>
</dbReference>
<evidence type="ECO:0000256" key="2">
    <source>
        <dbReference type="ARBA" id="ARBA00022552"/>
    </source>
</evidence>
<sequence>MSKGILYLIPVPLADDTLDSVLPADALAIARTLTHFVVEASKTARAHLKLFGTPHELRSLTMNELNEHTKDGELADLLAPLLAGHDVGLMSEAGCPGVADPGARLVRLAHARGVRVVPLVGPSSILLALMASGANGQKFRFNGYLPTGDGDRLAAIRNLEASSRKEKQAELFIETPYRNDALFAALIQHCSPGTHITVARELTGADEWIRSRTVADWRRGPKPELHKRPTVFVLSAD</sequence>
<dbReference type="EMBL" id="BMYO01000007">
    <property type="protein sequence ID" value="GHD66256.1"/>
    <property type="molecule type" value="Genomic_DNA"/>
</dbReference>
<protein>
    <recommendedName>
        <fullName evidence="6">Tetrapyrrole methylase domain-containing protein</fullName>
    </recommendedName>
</protein>
<dbReference type="Gene3D" id="3.40.1010.10">
    <property type="entry name" value="Cobalt-precorrin-4 Transmethylase, Domain 1"/>
    <property type="match status" value="1"/>
</dbReference>
<dbReference type="PANTHER" id="PTHR46111:SF2">
    <property type="entry name" value="SAM-DEPENDENT METHYLTRANSFERASE"/>
    <property type="match status" value="1"/>
</dbReference>
<evidence type="ECO:0000313" key="8">
    <source>
        <dbReference type="Proteomes" id="UP000604737"/>
    </source>
</evidence>
<keyword evidence="3" id="KW-0489">Methyltransferase</keyword>
<accession>A0ABQ3H2K6</accession>
<evidence type="ECO:0000256" key="4">
    <source>
        <dbReference type="ARBA" id="ARBA00022679"/>
    </source>
</evidence>
<evidence type="ECO:0000313" key="7">
    <source>
        <dbReference type="EMBL" id="GHD66256.1"/>
    </source>
</evidence>
<proteinExistence type="predicted"/>
<dbReference type="Pfam" id="PF00590">
    <property type="entry name" value="TP_methylase"/>
    <property type="match status" value="1"/>
</dbReference>
<feature type="domain" description="Tetrapyrrole methylase" evidence="6">
    <location>
        <begin position="39"/>
        <end position="214"/>
    </location>
</feature>
<keyword evidence="2" id="KW-0698">rRNA processing</keyword>
<organism evidence="7 8">
    <name type="scientific">Jeongeupia chitinilytica</name>
    <dbReference type="NCBI Taxonomy" id="1041641"/>
    <lineage>
        <taxon>Bacteria</taxon>
        <taxon>Pseudomonadati</taxon>
        <taxon>Pseudomonadota</taxon>
        <taxon>Betaproteobacteria</taxon>
        <taxon>Neisseriales</taxon>
        <taxon>Chitinibacteraceae</taxon>
        <taxon>Jeongeupia</taxon>
    </lineage>
</organism>
<dbReference type="SUPFAM" id="SSF53790">
    <property type="entry name" value="Tetrapyrrole methylase"/>
    <property type="match status" value="1"/>
</dbReference>
<dbReference type="InterPro" id="IPR035996">
    <property type="entry name" value="4pyrrol_Methylase_sf"/>
</dbReference>
<evidence type="ECO:0000256" key="5">
    <source>
        <dbReference type="ARBA" id="ARBA00022691"/>
    </source>
</evidence>
<dbReference type="PANTHER" id="PTHR46111">
    <property type="entry name" value="RIBOSOMAL RNA SMALL SUBUNIT METHYLTRANSFERASE I"/>
    <property type="match status" value="1"/>
</dbReference>
<reference evidence="8" key="1">
    <citation type="journal article" date="2019" name="Int. J. Syst. Evol. Microbiol.">
        <title>The Global Catalogue of Microorganisms (GCM) 10K type strain sequencing project: providing services to taxonomists for standard genome sequencing and annotation.</title>
        <authorList>
            <consortium name="The Broad Institute Genomics Platform"/>
            <consortium name="The Broad Institute Genome Sequencing Center for Infectious Disease"/>
            <person name="Wu L."/>
            <person name="Ma J."/>
        </authorList>
    </citation>
    <scope>NUCLEOTIDE SEQUENCE [LARGE SCALE GENOMIC DNA]</scope>
    <source>
        <strain evidence="8">KCTC 23701</strain>
    </source>
</reference>